<protein>
    <submittedName>
        <fullName evidence="2">Protein inaperturate pollen1</fullName>
    </submittedName>
</protein>
<proteinExistence type="predicted"/>
<dbReference type="GO" id="GO:0006351">
    <property type="term" value="P:DNA-templated transcription"/>
    <property type="evidence" value="ECO:0007669"/>
    <property type="project" value="InterPro"/>
</dbReference>
<dbReference type="EMBL" id="QGNW01001194">
    <property type="protein sequence ID" value="RVW50628.1"/>
    <property type="molecule type" value="Genomic_DNA"/>
</dbReference>
<dbReference type="PROSITE" id="PS51806">
    <property type="entry name" value="DOG1"/>
    <property type="match status" value="1"/>
</dbReference>
<evidence type="ECO:0000313" key="2">
    <source>
        <dbReference type="EMBL" id="RVW50628.1"/>
    </source>
</evidence>
<dbReference type="PANTHER" id="PTHR46354:SF9">
    <property type="entry name" value="PROTEIN INAPERTURATE POLLEN1"/>
    <property type="match status" value="1"/>
</dbReference>
<accession>A0A438ESQ6</accession>
<dbReference type="GO" id="GO:0043565">
    <property type="term" value="F:sequence-specific DNA binding"/>
    <property type="evidence" value="ECO:0007669"/>
    <property type="project" value="InterPro"/>
</dbReference>
<dbReference type="InterPro" id="IPR025422">
    <property type="entry name" value="TGA_domain"/>
</dbReference>
<evidence type="ECO:0000259" key="1">
    <source>
        <dbReference type="PROSITE" id="PS51806"/>
    </source>
</evidence>
<name>A0A438ESQ6_VITVI</name>
<evidence type="ECO:0000313" key="3">
    <source>
        <dbReference type="Proteomes" id="UP000288805"/>
    </source>
</evidence>
<dbReference type="Pfam" id="PF14144">
    <property type="entry name" value="DOG1"/>
    <property type="match status" value="1"/>
</dbReference>
<sequence>MLDLLFSPTVKLELKRASDSLLAKRCPVMAMGLCLFGLEALDHGPKKFVMGQVLAFKGFSRAHCLGALNFVLDLKHSKLEKPLKATALSKPSPSKTTLPVFLLCSKETHPRTQPHTPRRRIAPIYDEEITSRKKACRPFKDYYAQWIHALNNTLLPLLRRAMLSSSPSNLSTHVEMVHHHFQAYYEALDLAASNDVAQLLYPEWRNSLEKPFLWLGDFHPYLFTNLLRSFLDDGDDDDDDGDHEVGETCSFCDTPWQILMAWKNPSETLMARIEQIECALRLMVPALVARVRNAQLGLFDRVATDWGLFQGKREGAKAVIGKAVMGQMDEMLGVFLDANRLRKSVLAEIIGETNVYQAALFLEGLAQFFVGFRDHELLSEFERCTVPIN</sequence>
<dbReference type="PANTHER" id="PTHR46354">
    <property type="entry name" value="DOG1 DOMAIN-CONTAINING PROTEIN"/>
    <property type="match status" value="1"/>
</dbReference>
<dbReference type="SMR" id="A0A438ESQ6"/>
<comment type="caution">
    <text evidence="2">The sequence shown here is derived from an EMBL/GenBank/DDBJ whole genome shotgun (WGS) entry which is preliminary data.</text>
</comment>
<feature type="domain" description="DOG1" evidence="1">
    <location>
        <begin position="136"/>
        <end position="382"/>
    </location>
</feature>
<reference evidence="2 3" key="1">
    <citation type="journal article" date="2018" name="PLoS Genet.">
        <title>Population sequencing reveals clonal diversity and ancestral inbreeding in the grapevine cultivar Chardonnay.</title>
        <authorList>
            <person name="Roach M.J."/>
            <person name="Johnson D.L."/>
            <person name="Bohlmann J."/>
            <person name="van Vuuren H.J."/>
            <person name="Jones S.J."/>
            <person name="Pretorius I.S."/>
            <person name="Schmidt S.A."/>
            <person name="Borneman A.R."/>
        </authorList>
    </citation>
    <scope>NUCLEOTIDE SEQUENCE [LARGE SCALE GENOMIC DNA]</scope>
    <source>
        <strain evidence="3">cv. Chardonnay</strain>
        <tissue evidence="2">Leaf</tissue>
    </source>
</reference>
<dbReference type="Proteomes" id="UP000288805">
    <property type="component" value="Unassembled WGS sequence"/>
</dbReference>
<dbReference type="AlphaFoldDB" id="A0A438ESQ6"/>
<dbReference type="InterPro" id="IPR051886">
    <property type="entry name" value="Seed_Dev/Stress_Resp_Reg"/>
</dbReference>
<gene>
    <name evidence="2" type="primary">INP1_1</name>
    <name evidence="2" type="ORF">CK203_073387</name>
</gene>
<organism evidence="2 3">
    <name type="scientific">Vitis vinifera</name>
    <name type="common">Grape</name>
    <dbReference type="NCBI Taxonomy" id="29760"/>
    <lineage>
        <taxon>Eukaryota</taxon>
        <taxon>Viridiplantae</taxon>
        <taxon>Streptophyta</taxon>
        <taxon>Embryophyta</taxon>
        <taxon>Tracheophyta</taxon>
        <taxon>Spermatophyta</taxon>
        <taxon>Magnoliopsida</taxon>
        <taxon>eudicotyledons</taxon>
        <taxon>Gunneridae</taxon>
        <taxon>Pentapetalae</taxon>
        <taxon>rosids</taxon>
        <taxon>Vitales</taxon>
        <taxon>Vitaceae</taxon>
        <taxon>Viteae</taxon>
        <taxon>Vitis</taxon>
    </lineage>
</organism>